<evidence type="ECO:0000313" key="1">
    <source>
        <dbReference type="EMBL" id="SDT49625.1"/>
    </source>
</evidence>
<accession>A0A1H2AU96</accession>
<dbReference type="RefSeq" id="WP_092546116.1">
    <property type="nucleotide sequence ID" value="NZ_BOMJ01000015.1"/>
</dbReference>
<name>A0A1H2AU96_9ACTN</name>
<dbReference type="AlphaFoldDB" id="A0A1H2AU96"/>
<sequence length="113" mass="11885">MLNATNQTAPTIAPAHAHLLAELARIRRVLDVLPLPDDTAAKAHQEISETEVALLEADPDRRRITGCLERLALALAASGALDHAGQALSAPLESLAGWLGDSGQSVRDLVGPR</sequence>
<keyword evidence="2" id="KW-1185">Reference proteome</keyword>
<proteinExistence type="predicted"/>
<dbReference type="Proteomes" id="UP000198688">
    <property type="component" value="Chromosome I"/>
</dbReference>
<evidence type="ECO:0000313" key="2">
    <source>
        <dbReference type="Proteomes" id="UP000198688"/>
    </source>
</evidence>
<protein>
    <submittedName>
        <fullName evidence="1">Uncharacterized protein</fullName>
    </submittedName>
</protein>
<gene>
    <name evidence="1" type="ORF">SAMN04489716_4107</name>
</gene>
<dbReference type="OrthoDB" id="3297479at2"/>
<reference evidence="1 2" key="1">
    <citation type="submission" date="2016-10" db="EMBL/GenBank/DDBJ databases">
        <authorList>
            <person name="de Groot N.N."/>
        </authorList>
    </citation>
    <scope>NUCLEOTIDE SEQUENCE [LARGE SCALE GENOMIC DNA]</scope>
    <source>
        <strain evidence="1 2">DSM 43941</strain>
    </source>
</reference>
<dbReference type="STRING" id="113562.SAMN04489716_4107"/>
<dbReference type="EMBL" id="LT629758">
    <property type="protein sequence ID" value="SDT49625.1"/>
    <property type="molecule type" value="Genomic_DNA"/>
</dbReference>
<organism evidence="1 2">
    <name type="scientific">Actinoplanes derwentensis</name>
    <dbReference type="NCBI Taxonomy" id="113562"/>
    <lineage>
        <taxon>Bacteria</taxon>
        <taxon>Bacillati</taxon>
        <taxon>Actinomycetota</taxon>
        <taxon>Actinomycetes</taxon>
        <taxon>Micromonosporales</taxon>
        <taxon>Micromonosporaceae</taxon>
        <taxon>Actinoplanes</taxon>
    </lineage>
</organism>